<comment type="caution">
    <text evidence="1">The sequence shown here is derived from an EMBL/GenBank/DDBJ whole genome shotgun (WGS) entry which is preliminary data.</text>
</comment>
<dbReference type="AlphaFoldDB" id="A0A645CXN5"/>
<gene>
    <name evidence="1" type="ORF">SDC9_128689</name>
</gene>
<name>A0A645CXN5_9ZZZZ</name>
<protein>
    <submittedName>
        <fullName evidence="1">Uncharacterized protein</fullName>
    </submittedName>
</protein>
<accession>A0A645CXN5</accession>
<sequence>MQNRYVDGGLLFEIRAVLRSLIGEDDRQHLRLCFRVRRNLEVNRQRAGAVFIDGSKENAARTTGGGNHRAALAAVVELQVRNRLAIRGVGNDESQLNDIPGVDRVLFKLIALNDDLGLALVAGATAGAGAAAGRVDAATVDPNGDVGCAGVALYMERDIVVAFGNAFDKGGGELEVSVLTVRQRVAVPGDKRAGSYIGLLKSFAIHRGLGCVRIDKRELRQIG</sequence>
<evidence type="ECO:0000313" key="1">
    <source>
        <dbReference type="EMBL" id="MPM81633.1"/>
    </source>
</evidence>
<reference evidence="1" key="1">
    <citation type="submission" date="2019-08" db="EMBL/GenBank/DDBJ databases">
        <authorList>
            <person name="Kucharzyk K."/>
            <person name="Murdoch R.W."/>
            <person name="Higgins S."/>
            <person name="Loffler F."/>
        </authorList>
    </citation>
    <scope>NUCLEOTIDE SEQUENCE</scope>
</reference>
<proteinExistence type="predicted"/>
<organism evidence="1">
    <name type="scientific">bioreactor metagenome</name>
    <dbReference type="NCBI Taxonomy" id="1076179"/>
    <lineage>
        <taxon>unclassified sequences</taxon>
        <taxon>metagenomes</taxon>
        <taxon>ecological metagenomes</taxon>
    </lineage>
</organism>
<dbReference type="EMBL" id="VSSQ01030930">
    <property type="protein sequence ID" value="MPM81633.1"/>
    <property type="molecule type" value="Genomic_DNA"/>
</dbReference>